<dbReference type="PANTHER" id="PTHR13693:SF100">
    <property type="entry name" value="8-AMINO-7-OXONONANOATE SYNTHASE"/>
    <property type="match status" value="1"/>
</dbReference>
<dbReference type="PANTHER" id="PTHR13693">
    <property type="entry name" value="CLASS II AMINOTRANSFERASE/8-AMINO-7-OXONONANOATE SYNTHASE"/>
    <property type="match status" value="1"/>
</dbReference>
<reference evidence="5 7" key="1">
    <citation type="journal article" date="2019" name="Nat. Med.">
        <title>A library of human gut bacterial isolates paired with longitudinal multiomics data enables mechanistic microbiome research.</title>
        <authorList>
            <person name="Poyet M."/>
            <person name="Groussin M."/>
            <person name="Gibbons S.M."/>
            <person name="Avila-Pacheco J."/>
            <person name="Jiang X."/>
            <person name="Kearney S.M."/>
            <person name="Perrotta A.R."/>
            <person name="Berdy B."/>
            <person name="Zhao S."/>
            <person name="Lieberman T.D."/>
            <person name="Swanson P.K."/>
            <person name="Smith M."/>
            <person name="Roesemann S."/>
            <person name="Alexander J.E."/>
            <person name="Rich S.A."/>
            <person name="Livny J."/>
            <person name="Vlamakis H."/>
            <person name="Clish C."/>
            <person name="Bullock K."/>
            <person name="Deik A."/>
            <person name="Scott J."/>
            <person name="Pierce K.A."/>
            <person name="Xavier R.J."/>
            <person name="Alm E.J."/>
        </authorList>
    </citation>
    <scope>NUCLEOTIDE SEQUENCE [LARGE SCALE GENOMIC DNA]</scope>
    <source>
        <strain evidence="5 7">BIOML-A188</strain>
    </source>
</reference>
<dbReference type="InterPro" id="IPR015421">
    <property type="entry name" value="PyrdxlP-dep_Trfase_major"/>
</dbReference>
<gene>
    <name evidence="5" type="ORF">GAO51_11490</name>
    <name evidence="6" type="ORF">PO127_05955</name>
</gene>
<dbReference type="InterPro" id="IPR015422">
    <property type="entry name" value="PyrdxlP-dep_Trfase_small"/>
</dbReference>
<dbReference type="Gene3D" id="3.40.640.10">
    <property type="entry name" value="Type I PLP-dependent aspartate aminotransferase-like (Major domain)"/>
    <property type="match status" value="1"/>
</dbReference>
<dbReference type="SUPFAM" id="SSF53383">
    <property type="entry name" value="PLP-dependent transferases"/>
    <property type="match status" value="1"/>
</dbReference>
<dbReference type="InterPro" id="IPR015424">
    <property type="entry name" value="PyrdxlP-dep_Trfase"/>
</dbReference>
<dbReference type="Pfam" id="PF00155">
    <property type="entry name" value="Aminotran_1_2"/>
    <property type="match status" value="1"/>
</dbReference>
<feature type="domain" description="Aminotransferase class I/classII large" evidence="4">
    <location>
        <begin position="38"/>
        <end position="382"/>
    </location>
</feature>
<proteinExistence type="predicted"/>
<dbReference type="InterPro" id="IPR004839">
    <property type="entry name" value="Aminotransferase_I/II_large"/>
</dbReference>
<sequence length="384" mass="43156">MILDSINQELLTLKEKKNYRSLPQLIHDGRDVTVDGRRMLNLSSNDYLGLANEVSLREAFLKTITPETFLPTSSSSRLLTGNFTAYQELEQQLATMFGAESALLFNSGYHANTGILPAVSDTRTLILADKLVHASLIDGIRLSSAKCIRYRHNDLAQLRRLLEENHGMYEKMIIVTESIFSMDGDEADLQALVRLKHDYSNLLLYVDEAHAFGARGEKGLGCAEEQNCINDIDFLVGTFGKAAASAGAYIVCRQTIREYLINKMRTFIFTTALPPVNIQWTAWVLKHFVDFRSKREHLLQISRKLKEALTEKGYNCPSVSHIVPMVVGASEDTIRKAEELQRKGFYALPVRPPTVPEGTSRIRFSLTADITEKEIDTLIEIING</sequence>
<evidence type="ECO:0000256" key="3">
    <source>
        <dbReference type="ARBA" id="ARBA00022898"/>
    </source>
</evidence>
<dbReference type="KEGG" id="btho:Btheta7330_01772"/>
<dbReference type="EMBL" id="JAQNVG010000007">
    <property type="protein sequence ID" value="MDC2235294.1"/>
    <property type="molecule type" value="Genomic_DNA"/>
</dbReference>
<accession>A0A0P0F3Q3</accession>
<name>A0A0P0F3Q3_BACT4</name>
<dbReference type="Proteomes" id="UP001217776">
    <property type="component" value="Unassembled WGS sequence"/>
</dbReference>
<evidence type="ECO:0000313" key="7">
    <source>
        <dbReference type="Proteomes" id="UP000440614"/>
    </source>
</evidence>
<keyword evidence="3" id="KW-0663">Pyridoxal phosphate</keyword>
<dbReference type="InterPro" id="IPR050087">
    <property type="entry name" value="AON_synthase_class-II"/>
</dbReference>
<reference evidence="6" key="2">
    <citation type="submission" date="2022-10" db="EMBL/GenBank/DDBJ databases">
        <title>Human gut microbiome strain richness.</title>
        <authorList>
            <person name="Chen-Liaw A."/>
        </authorList>
    </citation>
    <scope>NUCLEOTIDE SEQUENCE</scope>
    <source>
        <strain evidence="6">1001283st1_A3_1001283B150304_161114</strain>
    </source>
</reference>
<evidence type="ECO:0000256" key="1">
    <source>
        <dbReference type="ARBA" id="ARBA00001933"/>
    </source>
</evidence>
<comment type="caution">
    <text evidence="5">The sequence shown here is derived from an EMBL/GenBank/DDBJ whole genome shotgun (WGS) entry which is preliminary data.</text>
</comment>
<dbReference type="CDD" id="cd06454">
    <property type="entry name" value="KBL_like"/>
    <property type="match status" value="1"/>
</dbReference>
<dbReference type="Proteomes" id="UP000440614">
    <property type="component" value="Unassembled WGS sequence"/>
</dbReference>
<evidence type="ECO:0000313" key="6">
    <source>
        <dbReference type="EMBL" id="MDC2235294.1"/>
    </source>
</evidence>
<evidence type="ECO:0000259" key="4">
    <source>
        <dbReference type="Pfam" id="PF00155"/>
    </source>
</evidence>
<keyword evidence="2" id="KW-0808">Transferase</keyword>
<protein>
    <submittedName>
        <fullName evidence="5">8-amino-7-oxononanoate synthase</fullName>
    </submittedName>
</protein>
<dbReference type="Gene3D" id="3.90.1150.10">
    <property type="entry name" value="Aspartate Aminotransferase, domain 1"/>
    <property type="match status" value="1"/>
</dbReference>
<dbReference type="GO" id="GO:0009102">
    <property type="term" value="P:biotin biosynthetic process"/>
    <property type="evidence" value="ECO:0007669"/>
    <property type="project" value="TreeGrafter"/>
</dbReference>
<evidence type="ECO:0000256" key="2">
    <source>
        <dbReference type="ARBA" id="ARBA00022679"/>
    </source>
</evidence>
<evidence type="ECO:0000313" key="5">
    <source>
        <dbReference type="EMBL" id="KAB4312501.1"/>
    </source>
</evidence>
<dbReference type="EMBL" id="WCSY01000010">
    <property type="protein sequence ID" value="KAB4312501.1"/>
    <property type="molecule type" value="Genomic_DNA"/>
</dbReference>
<dbReference type="RefSeq" id="WP_008764850.1">
    <property type="nucleotide sequence ID" value="NZ_BAABXH010000001.1"/>
</dbReference>
<dbReference type="GO" id="GO:0008710">
    <property type="term" value="F:8-amino-7-oxononanoate synthase activity"/>
    <property type="evidence" value="ECO:0007669"/>
    <property type="project" value="TreeGrafter"/>
</dbReference>
<comment type="cofactor">
    <cofactor evidence="1">
        <name>pyridoxal 5'-phosphate</name>
        <dbReference type="ChEBI" id="CHEBI:597326"/>
    </cofactor>
</comment>
<organism evidence="5 7">
    <name type="scientific">Bacteroides thetaiotaomicron</name>
    <dbReference type="NCBI Taxonomy" id="818"/>
    <lineage>
        <taxon>Bacteria</taxon>
        <taxon>Pseudomonadati</taxon>
        <taxon>Bacteroidota</taxon>
        <taxon>Bacteroidia</taxon>
        <taxon>Bacteroidales</taxon>
        <taxon>Bacteroidaceae</taxon>
        <taxon>Bacteroides</taxon>
    </lineage>
</organism>
<accession>C6ISF2</accession>
<dbReference type="GO" id="GO:0030170">
    <property type="term" value="F:pyridoxal phosphate binding"/>
    <property type="evidence" value="ECO:0007669"/>
    <property type="project" value="InterPro"/>
</dbReference>
<dbReference type="AlphaFoldDB" id="A0A0P0F3Q3"/>